<dbReference type="Proteomes" id="UP001176059">
    <property type="component" value="Unassembled WGS sequence"/>
</dbReference>
<dbReference type="EMBL" id="JANVFO010000117">
    <property type="protein sequence ID" value="KAJ3711639.1"/>
    <property type="molecule type" value="Genomic_DNA"/>
</dbReference>
<sequence>MMLLPNELLESIIDLLAYTPTFPDSDYSLKTQLRQATPELHALSVVNWHLRQISLRFLFANIKMNSPKYVEMLRDHCYTAILSRFTKTLVISYSLGYSEEGIRILSHLLPNFKQLSCVELRLSNDRIALLDAILAHPTVSSVLVDQLPHESIYDLSKVILREASLFPPFSLYLERCMNRGMRLACLTFIEPGSSNDKLPHFEGLDGIHIILGFDHISSSWLSALSSTNPSLKEIWLLDCHHVFFAATTITLMSSFFEESQRQNLNEKFAIDCACLHRSTIQDWHVVGLTICTTPASTSLVEILTLIASSFPKLEALTLNLYLCANTFDVDDLADVLACFSSLRVLKLEEAFKRLRSGSRCLPTVCRVNPRRTPNILAAHEASGLSAFTSRVRKKVSSLEAFYIDDTYSDGFL</sequence>
<organism evidence="1 2">
    <name type="scientific">Lentinula guzmanii</name>
    <dbReference type="NCBI Taxonomy" id="2804957"/>
    <lineage>
        <taxon>Eukaryota</taxon>
        <taxon>Fungi</taxon>
        <taxon>Dikarya</taxon>
        <taxon>Basidiomycota</taxon>
        <taxon>Agaricomycotina</taxon>
        <taxon>Agaricomycetes</taxon>
        <taxon>Agaricomycetidae</taxon>
        <taxon>Agaricales</taxon>
        <taxon>Marasmiineae</taxon>
        <taxon>Omphalotaceae</taxon>
        <taxon>Lentinula</taxon>
    </lineage>
</organism>
<reference evidence="1" key="1">
    <citation type="submission" date="2022-08" db="EMBL/GenBank/DDBJ databases">
        <authorList>
            <consortium name="DOE Joint Genome Institute"/>
            <person name="Min B."/>
            <person name="Sierra-Patev S."/>
            <person name="Naranjo-Ortiz M."/>
            <person name="Looney B."/>
            <person name="Konkel Z."/>
            <person name="Slot J.C."/>
            <person name="Sakamoto Y."/>
            <person name="Steenwyk J.L."/>
            <person name="Rokas A."/>
            <person name="Carro J."/>
            <person name="Camarero S."/>
            <person name="Ferreira P."/>
            <person name="Molpeceres G."/>
            <person name="Ruiz-duenas F.J."/>
            <person name="Serrano A."/>
            <person name="Henrissat B."/>
            <person name="Drula E."/>
            <person name="Hughes K.W."/>
            <person name="Mata J.L."/>
            <person name="Ishikawa N.K."/>
            <person name="Vargas-Isla R."/>
            <person name="Ushijima S."/>
            <person name="Smith C.A."/>
            <person name="Ahrendt S."/>
            <person name="Andreopoulos W."/>
            <person name="He G."/>
            <person name="LaButti K."/>
            <person name="Lipzen A."/>
            <person name="Ng V."/>
            <person name="Riley R."/>
            <person name="Sandor L."/>
            <person name="Barry K."/>
            <person name="Martinez A.T."/>
            <person name="Xiao Y."/>
            <person name="Gibbons J.G."/>
            <person name="Terashima K."/>
            <person name="Hibbett D.S."/>
            <person name="Grigoriev I.V."/>
        </authorList>
    </citation>
    <scope>NUCLEOTIDE SEQUENCE</scope>
    <source>
        <strain evidence="1">ET3784</strain>
    </source>
</reference>
<dbReference type="AlphaFoldDB" id="A0AA38MUF6"/>
<reference evidence="1" key="2">
    <citation type="journal article" date="2023" name="Proc. Natl. Acad. Sci. U.S.A.">
        <title>A global phylogenomic analysis of the shiitake genus Lentinula.</title>
        <authorList>
            <person name="Sierra-Patev S."/>
            <person name="Min B."/>
            <person name="Naranjo-Ortiz M."/>
            <person name="Looney B."/>
            <person name="Konkel Z."/>
            <person name="Slot J.C."/>
            <person name="Sakamoto Y."/>
            <person name="Steenwyk J.L."/>
            <person name="Rokas A."/>
            <person name="Carro J."/>
            <person name="Camarero S."/>
            <person name="Ferreira P."/>
            <person name="Molpeceres G."/>
            <person name="Ruiz-Duenas F.J."/>
            <person name="Serrano A."/>
            <person name="Henrissat B."/>
            <person name="Drula E."/>
            <person name="Hughes K.W."/>
            <person name="Mata J.L."/>
            <person name="Ishikawa N.K."/>
            <person name="Vargas-Isla R."/>
            <person name="Ushijima S."/>
            <person name="Smith C.A."/>
            <person name="Donoghue J."/>
            <person name="Ahrendt S."/>
            <person name="Andreopoulos W."/>
            <person name="He G."/>
            <person name="LaButti K."/>
            <person name="Lipzen A."/>
            <person name="Ng V."/>
            <person name="Riley R."/>
            <person name="Sandor L."/>
            <person name="Barry K."/>
            <person name="Martinez A.T."/>
            <person name="Xiao Y."/>
            <person name="Gibbons J.G."/>
            <person name="Terashima K."/>
            <person name="Grigoriev I.V."/>
            <person name="Hibbett D."/>
        </authorList>
    </citation>
    <scope>NUCLEOTIDE SEQUENCE</scope>
    <source>
        <strain evidence="1">ET3784</strain>
    </source>
</reference>
<evidence type="ECO:0000313" key="2">
    <source>
        <dbReference type="Proteomes" id="UP001176059"/>
    </source>
</evidence>
<gene>
    <name evidence="1" type="ORF">DFJ43DRAFT_1107548</name>
</gene>
<evidence type="ECO:0000313" key="1">
    <source>
        <dbReference type="EMBL" id="KAJ3711639.1"/>
    </source>
</evidence>
<comment type="caution">
    <text evidence="1">The sequence shown here is derived from an EMBL/GenBank/DDBJ whole genome shotgun (WGS) entry which is preliminary data.</text>
</comment>
<proteinExistence type="predicted"/>
<keyword evidence="2" id="KW-1185">Reference proteome</keyword>
<name>A0AA38MUF6_9AGAR</name>
<accession>A0AA38MUF6</accession>
<protein>
    <submittedName>
        <fullName evidence="1">Uncharacterized protein</fullName>
    </submittedName>
</protein>